<dbReference type="EMBL" id="PEZD01000040">
    <property type="protein sequence ID" value="PIS17222.1"/>
    <property type="molecule type" value="Genomic_DNA"/>
</dbReference>
<keyword evidence="1" id="KW-0175">Coiled coil</keyword>
<keyword evidence="2" id="KW-0812">Transmembrane</keyword>
<organism evidence="3 4">
    <name type="scientific">Candidatus Nealsonbacteria bacterium CG09_land_8_20_14_0_10_42_14</name>
    <dbReference type="NCBI Taxonomy" id="1974707"/>
    <lineage>
        <taxon>Bacteria</taxon>
        <taxon>Candidatus Nealsoniibacteriota</taxon>
    </lineage>
</organism>
<dbReference type="Proteomes" id="UP000229675">
    <property type="component" value="Unassembled WGS sequence"/>
</dbReference>
<evidence type="ECO:0000256" key="2">
    <source>
        <dbReference type="SAM" id="Phobius"/>
    </source>
</evidence>
<sequence length="373" mass="42814">MPVFELHFNPKTKKDLILDSFVYEPEHISEKRLGSLYVVGELAQAMPQKSRFLSQIASVIKKEYYAASLKKSPEASLKDALKKANEFLDVETRKGDVSWLGNLSSAVLSLKEYSLNFTKVGEMKILLIRQGEIIDISQNLEFKDVEPYPLKVFGNIASGKLLPDDKVVVLTKEVFSVFNKDQGLLTQLAQVVDEKGVKEIIKTKKQTLAEVTGICFLLLVTEKPQARQTISLHREPPKFSFKKAFLNPLSRFWKKPKIELPTIKLSFKLAIPSIIPRKKIILIPVLILILFFSFLVFQSEREKELKEYQQKLEEAKSKMMMAENLLILKKEEEAQILFQEAQDLILPLTKRKSPLREEALSLKESLEKYLEEE</sequence>
<comment type="caution">
    <text evidence="3">The sequence shown here is derived from an EMBL/GenBank/DDBJ whole genome shotgun (WGS) entry which is preliminary data.</text>
</comment>
<name>A0A2H0WX45_9BACT</name>
<evidence type="ECO:0000313" key="3">
    <source>
        <dbReference type="EMBL" id="PIS17222.1"/>
    </source>
</evidence>
<keyword evidence="2" id="KW-1133">Transmembrane helix</keyword>
<keyword evidence="2" id="KW-0472">Membrane</keyword>
<reference evidence="4" key="1">
    <citation type="submission" date="2017-09" db="EMBL/GenBank/DDBJ databases">
        <title>Depth-based differentiation of microbial function through sediment-hosted aquifers and enrichment of novel symbionts in the deep terrestrial subsurface.</title>
        <authorList>
            <person name="Probst A.J."/>
            <person name="Ladd B."/>
            <person name="Jarett J.K."/>
            <person name="Geller-Mcgrath D.E."/>
            <person name="Sieber C.M.K."/>
            <person name="Emerson J.B."/>
            <person name="Anantharaman K."/>
            <person name="Thomas B.C."/>
            <person name="Malmstrom R."/>
            <person name="Stieglmeier M."/>
            <person name="Klingl A."/>
            <person name="Woyke T."/>
            <person name="Ryan C.M."/>
            <person name="Banfield J.F."/>
        </authorList>
    </citation>
    <scope>NUCLEOTIDE SEQUENCE [LARGE SCALE GENOMIC DNA]</scope>
</reference>
<gene>
    <name evidence="3" type="ORF">COT59_01815</name>
</gene>
<proteinExistence type="predicted"/>
<evidence type="ECO:0000313" key="4">
    <source>
        <dbReference type="Proteomes" id="UP000229675"/>
    </source>
</evidence>
<dbReference type="AlphaFoldDB" id="A0A2H0WX45"/>
<evidence type="ECO:0008006" key="5">
    <source>
        <dbReference type="Google" id="ProtNLM"/>
    </source>
</evidence>
<accession>A0A2H0WX45</accession>
<feature type="transmembrane region" description="Helical" evidence="2">
    <location>
        <begin position="280"/>
        <end position="297"/>
    </location>
</feature>
<evidence type="ECO:0000256" key="1">
    <source>
        <dbReference type="SAM" id="Coils"/>
    </source>
</evidence>
<feature type="coiled-coil region" evidence="1">
    <location>
        <begin position="298"/>
        <end position="332"/>
    </location>
</feature>
<protein>
    <recommendedName>
        <fullName evidence="5">PPM-type phosphatase domain-containing protein</fullName>
    </recommendedName>
</protein>